<accession>A0A1X7VAL3</accession>
<organism evidence="1">
    <name type="scientific">Amphimedon queenslandica</name>
    <name type="common">Sponge</name>
    <dbReference type="NCBI Taxonomy" id="400682"/>
    <lineage>
        <taxon>Eukaryota</taxon>
        <taxon>Metazoa</taxon>
        <taxon>Porifera</taxon>
        <taxon>Demospongiae</taxon>
        <taxon>Heteroscleromorpha</taxon>
        <taxon>Haplosclerida</taxon>
        <taxon>Niphatidae</taxon>
        <taxon>Amphimedon</taxon>
    </lineage>
</organism>
<reference evidence="1" key="1">
    <citation type="submission" date="2017-05" db="UniProtKB">
        <authorList>
            <consortium name="EnsemblMetazoa"/>
        </authorList>
    </citation>
    <scope>IDENTIFICATION</scope>
</reference>
<evidence type="ECO:0000313" key="1">
    <source>
        <dbReference type="EnsemblMetazoa" id="Aqu2.1.37033_001"/>
    </source>
</evidence>
<proteinExistence type="predicted"/>
<dbReference type="AlphaFoldDB" id="A0A1X7VAL3"/>
<protein>
    <submittedName>
        <fullName evidence="1">Uncharacterized protein</fullName>
    </submittedName>
</protein>
<sequence>LKSCNKICYLKQNEKDVRVNDNNPLLLILWCANMDLQYIAERSLSFTEYVTGYVTKAE</sequence>
<dbReference type="EnsemblMetazoa" id="Aqu2.1.37033_001">
    <property type="protein sequence ID" value="Aqu2.1.37033_001"/>
    <property type="gene ID" value="Aqu2.1.37033"/>
</dbReference>
<dbReference type="InParanoid" id="A0A1X7VAL3"/>
<name>A0A1X7VAL3_AMPQE</name>